<evidence type="ECO:0000313" key="9">
    <source>
        <dbReference type="Proteomes" id="UP001156666"/>
    </source>
</evidence>
<dbReference type="SMART" id="SM00968">
    <property type="entry name" value="SMC_hinge"/>
    <property type="match status" value="1"/>
</dbReference>
<dbReference type="GO" id="GO:0005524">
    <property type="term" value="F:ATP binding"/>
    <property type="evidence" value="ECO:0007669"/>
    <property type="project" value="UniProtKB-UniRule"/>
</dbReference>
<dbReference type="NCBIfam" id="TIGR02168">
    <property type="entry name" value="SMC_prok_B"/>
    <property type="match status" value="1"/>
</dbReference>
<sequence length="1181" mass="136564">MRLKSLEIRGFKSFGNPTVLYFDENVTGVVGPNGSGKSNVVDAFRWVLGEQKSKELRLEQMGDVLFNGADKKQQANLAEVSITFDNTRNILPTEYNTVKITRALYRSGDSEYRINDVACRLKDIHLLLMDTGIGSNSYSIIELGMVDDILQDKENARRRMFEQAAGISKFKKRKKETLQKLKLTNADLERIEDLLFEIEKNLKDLEKQAKRTKRYFEIKEKYKEASIIFYKLKWDRLEEGVVSLDNQVEQHKLEYNQWTSELANKEAVLESEKRKNLEGEKNLSNFQKKLNDLLDSIRRNENEKNLLNQKIKFSENNINKAKQEIAISEPQLKESLVKRDQLEVQRKEKEEVYKAHRITLEKLQKNVEEINQQFQFNKQFQEEKFKNLQKIQNRIFEVDKVLAVTENRVETYKKEQEQNEQQILNIKDGLKDKEEAMVRLNGRLEILDKELLGIREKEENRLAHIAKTEKALDAKKDNIAKLNRSIDAITNERNLLQSMVENMEGFSESVKFLHSKWDGKKTLLSDVINTEEKYRAAAEQVLKPYLNYLIVNDLSEAKSAITLLSNSQKGKAQFFILDEIKSNPKTSGTLTSLASVIETDEKYKPLIELICGHVFIADEEKVYENNEEEIALIESGGGVYKIKGEITGGSVGLFEGKKIGRRKRIEQLDKVIAKEKSNIESEKDLLLGLQKELADAKSAKYDVEIRIKERHKTDAEKEIEVIKTKLENADANIEKINKRSAELREKEEESSIVIGENTKEKQALETEINELKSQVSDQDSTMQELTTKLSEARNAFNEQNIKLIQTENLLESLTKEIGYQETRSREIKKQIFDGNQLLDRQNTELTEANTKLVEITQNLQQQYELKSKEQDQLSTAEQDYFKARAIANEVEEDIRKISKKINDKQFLVNQLKDKLNDFKFKKNSIKERLSIEFEYKLSDLYEVKVPEDGIETELELAVEKYKRRLDNYGEINPMALEAYEEMEKRFVHIKEQRDDINKAKVSLMNTISEIEETATQLFLDSFNEVRKHFVTVFRSLFTQDDDCDLILEDPNDPLNSKIEIIAKPKGKRPKSLSQLSGGEKTLTATALLFSLYLLKPAPFCIFDEVDAPLDDTNIQKFANIIRAFSDKSQFIIVTHNKATMAEVDVLYGVFMQKKGISSVSAVDFRSYEDKGTVEKVELKTY</sequence>
<dbReference type="PANTHER" id="PTHR43977">
    <property type="entry name" value="STRUCTURAL MAINTENANCE OF CHROMOSOMES PROTEIN 3"/>
    <property type="match status" value="1"/>
</dbReference>
<dbReference type="GO" id="GO:0030261">
    <property type="term" value="P:chromosome condensation"/>
    <property type="evidence" value="ECO:0007669"/>
    <property type="project" value="InterPro"/>
</dbReference>
<evidence type="ECO:0000256" key="4">
    <source>
        <dbReference type="ARBA" id="ARBA00023054"/>
    </source>
</evidence>
<keyword evidence="9" id="KW-1185">Reference proteome</keyword>
<comment type="similarity">
    <text evidence="6">Belongs to the SMC family.</text>
</comment>
<dbReference type="AlphaFoldDB" id="A0AA37SPA6"/>
<dbReference type="InterPro" id="IPR011890">
    <property type="entry name" value="SMC_prok"/>
</dbReference>
<gene>
    <name evidence="6 8" type="primary">smc</name>
    <name evidence="8" type="ORF">GCM10007940_10160</name>
</gene>
<name>A0AA37SPA6_9BACT</name>
<feature type="coiled-coil region" evidence="6">
    <location>
        <begin position="665"/>
        <end position="858"/>
    </location>
</feature>
<dbReference type="InterPro" id="IPR010935">
    <property type="entry name" value="SMC_hinge"/>
</dbReference>
<evidence type="ECO:0000256" key="5">
    <source>
        <dbReference type="ARBA" id="ARBA00023125"/>
    </source>
</evidence>
<evidence type="ECO:0000256" key="1">
    <source>
        <dbReference type="ARBA" id="ARBA00022490"/>
    </source>
</evidence>
<dbReference type="Proteomes" id="UP001156666">
    <property type="component" value="Unassembled WGS sequence"/>
</dbReference>
<keyword evidence="1 6" id="KW-0963">Cytoplasm</keyword>
<organism evidence="8 9">
    <name type="scientific">Portibacter lacus</name>
    <dbReference type="NCBI Taxonomy" id="1099794"/>
    <lineage>
        <taxon>Bacteria</taxon>
        <taxon>Pseudomonadati</taxon>
        <taxon>Bacteroidota</taxon>
        <taxon>Saprospiria</taxon>
        <taxon>Saprospirales</taxon>
        <taxon>Haliscomenobacteraceae</taxon>
        <taxon>Portibacter</taxon>
    </lineage>
</organism>
<dbReference type="InterPro" id="IPR036277">
    <property type="entry name" value="SMC_hinge_sf"/>
</dbReference>
<keyword evidence="5 6" id="KW-0238">DNA-binding</keyword>
<dbReference type="Gene3D" id="3.40.50.300">
    <property type="entry name" value="P-loop containing nucleotide triphosphate hydrolases"/>
    <property type="match status" value="2"/>
</dbReference>
<dbReference type="GO" id="GO:0016887">
    <property type="term" value="F:ATP hydrolysis activity"/>
    <property type="evidence" value="ECO:0007669"/>
    <property type="project" value="InterPro"/>
</dbReference>
<dbReference type="InterPro" id="IPR027417">
    <property type="entry name" value="P-loop_NTPase"/>
</dbReference>
<dbReference type="InterPro" id="IPR024704">
    <property type="entry name" value="SMC"/>
</dbReference>
<dbReference type="Gene3D" id="3.30.70.1620">
    <property type="match status" value="1"/>
</dbReference>
<feature type="binding site" evidence="6">
    <location>
        <begin position="32"/>
        <end position="39"/>
    </location>
    <ligand>
        <name>ATP</name>
        <dbReference type="ChEBI" id="CHEBI:30616"/>
    </ligand>
</feature>
<feature type="coiled-coil region" evidence="6">
    <location>
        <begin position="241"/>
        <end position="373"/>
    </location>
</feature>
<dbReference type="RefSeq" id="WP_235293207.1">
    <property type="nucleotide sequence ID" value="NZ_BSOH01000005.1"/>
</dbReference>
<keyword evidence="3 6" id="KW-0067">ATP-binding</keyword>
<dbReference type="HAMAP" id="MF_01894">
    <property type="entry name" value="Smc_prok"/>
    <property type="match status" value="1"/>
</dbReference>
<feature type="coiled-coil region" evidence="6">
    <location>
        <begin position="171"/>
        <end position="215"/>
    </location>
</feature>
<reference evidence="8" key="1">
    <citation type="journal article" date="2014" name="Int. J. Syst. Evol. Microbiol.">
        <title>Complete genome sequence of Corynebacterium casei LMG S-19264T (=DSM 44701T), isolated from a smear-ripened cheese.</title>
        <authorList>
            <consortium name="US DOE Joint Genome Institute (JGI-PGF)"/>
            <person name="Walter F."/>
            <person name="Albersmeier A."/>
            <person name="Kalinowski J."/>
            <person name="Ruckert C."/>
        </authorList>
    </citation>
    <scope>NUCLEOTIDE SEQUENCE</scope>
    <source>
        <strain evidence="8">NBRC 108769</strain>
    </source>
</reference>
<dbReference type="SUPFAM" id="SSF52540">
    <property type="entry name" value="P-loop containing nucleoside triphosphate hydrolases"/>
    <property type="match status" value="2"/>
</dbReference>
<evidence type="ECO:0000256" key="6">
    <source>
        <dbReference type="HAMAP-Rule" id="MF_01894"/>
    </source>
</evidence>
<keyword evidence="2 6" id="KW-0547">Nucleotide-binding</keyword>
<dbReference type="GO" id="GO:0007062">
    <property type="term" value="P:sister chromatid cohesion"/>
    <property type="evidence" value="ECO:0007669"/>
    <property type="project" value="InterPro"/>
</dbReference>
<feature type="domain" description="SMC hinge" evidence="7">
    <location>
        <begin position="518"/>
        <end position="623"/>
    </location>
</feature>
<dbReference type="GO" id="GO:0003677">
    <property type="term" value="F:DNA binding"/>
    <property type="evidence" value="ECO:0007669"/>
    <property type="project" value="UniProtKB-UniRule"/>
</dbReference>
<dbReference type="GO" id="GO:0007059">
    <property type="term" value="P:chromosome segregation"/>
    <property type="evidence" value="ECO:0007669"/>
    <property type="project" value="UniProtKB-UniRule"/>
</dbReference>
<evidence type="ECO:0000313" key="8">
    <source>
        <dbReference type="EMBL" id="GLR16401.1"/>
    </source>
</evidence>
<feature type="coiled-coil region" evidence="6">
    <location>
        <begin position="402"/>
        <end position="499"/>
    </location>
</feature>
<dbReference type="GO" id="GO:0005694">
    <property type="term" value="C:chromosome"/>
    <property type="evidence" value="ECO:0007669"/>
    <property type="project" value="InterPro"/>
</dbReference>
<accession>A0AA37SPA6</accession>
<dbReference type="SUPFAM" id="SSF75553">
    <property type="entry name" value="Smc hinge domain"/>
    <property type="match status" value="1"/>
</dbReference>
<dbReference type="Gene3D" id="1.20.1060.20">
    <property type="match status" value="1"/>
</dbReference>
<evidence type="ECO:0000256" key="2">
    <source>
        <dbReference type="ARBA" id="ARBA00022741"/>
    </source>
</evidence>
<comment type="subunit">
    <text evidence="6">Homodimer.</text>
</comment>
<dbReference type="InterPro" id="IPR003395">
    <property type="entry name" value="RecF/RecN/SMC_N"/>
</dbReference>
<comment type="caution">
    <text evidence="8">The sequence shown here is derived from an EMBL/GenBank/DDBJ whole genome shotgun (WGS) entry which is preliminary data.</text>
</comment>
<dbReference type="EMBL" id="BSOH01000005">
    <property type="protein sequence ID" value="GLR16401.1"/>
    <property type="molecule type" value="Genomic_DNA"/>
</dbReference>
<dbReference type="Pfam" id="PF02463">
    <property type="entry name" value="SMC_N"/>
    <property type="match status" value="2"/>
</dbReference>
<evidence type="ECO:0000259" key="7">
    <source>
        <dbReference type="SMART" id="SM00968"/>
    </source>
</evidence>
<comment type="domain">
    <text evidence="6">Contains large globular domains required for ATP hydrolysis at each terminus and a third globular domain forming a flexible hinge near the middle of the molecule. These domains are separated by coiled-coil structures.</text>
</comment>
<comment type="function">
    <text evidence="6">Required for chromosome condensation and partitioning.</text>
</comment>
<reference evidence="8" key="2">
    <citation type="submission" date="2023-01" db="EMBL/GenBank/DDBJ databases">
        <title>Draft genome sequence of Portibacter lacus strain NBRC 108769.</title>
        <authorList>
            <person name="Sun Q."/>
            <person name="Mori K."/>
        </authorList>
    </citation>
    <scope>NUCLEOTIDE SEQUENCE</scope>
    <source>
        <strain evidence="8">NBRC 108769</strain>
    </source>
</reference>
<dbReference type="GO" id="GO:0006260">
    <property type="term" value="P:DNA replication"/>
    <property type="evidence" value="ECO:0007669"/>
    <property type="project" value="UniProtKB-UniRule"/>
</dbReference>
<dbReference type="GO" id="GO:0005737">
    <property type="term" value="C:cytoplasm"/>
    <property type="evidence" value="ECO:0007669"/>
    <property type="project" value="UniProtKB-SubCell"/>
</dbReference>
<dbReference type="PIRSF" id="PIRSF005719">
    <property type="entry name" value="SMC"/>
    <property type="match status" value="1"/>
</dbReference>
<protein>
    <recommendedName>
        <fullName evidence="6">Chromosome partition protein Smc</fullName>
    </recommendedName>
</protein>
<comment type="subcellular location">
    <subcellularLocation>
        <location evidence="6">Cytoplasm</location>
    </subcellularLocation>
</comment>
<evidence type="ECO:0000256" key="3">
    <source>
        <dbReference type="ARBA" id="ARBA00022840"/>
    </source>
</evidence>
<proteinExistence type="inferred from homology"/>
<keyword evidence="4 6" id="KW-0175">Coiled coil</keyword>